<evidence type="ECO:0000256" key="7">
    <source>
        <dbReference type="ARBA" id="ARBA00022723"/>
    </source>
</evidence>
<dbReference type="EC" id="1.1.5.3" evidence="15"/>
<dbReference type="Gene3D" id="3.50.50.60">
    <property type="entry name" value="FAD/NAD(P)-binding domain"/>
    <property type="match status" value="1"/>
</dbReference>
<organism evidence="17 18">
    <name type="scientific">Anhinga anhinga</name>
    <name type="common">Anhinga</name>
    <name type="synonym">Plotus anhinga</name>
    <dbReference type="NCBI Taxonomy" id="56067"/>
    <lineage>
        <taxon>Eukaryota</taxon>
        <taxon>Metazoa</taxon>
        <taxon>Chordata</taxon>
        <taxon>Craniata</taxon>
        <taxon>Vertebrata</taxon>
        <taxon>Euteleostomi</taxon>
        <taxon>Archelosauria</taxon>
        <taxon>Archosauria</taxon>
        <taxon>Dinosauria</taxon>
        <taxon>Saurischia</taxon>
        <taxon>Theropoda</taxon>
        <taxon>Coelurosauria</taxon>
        <taxon>Aves</taxon>
        <taxon>Neognathae</taxon>
        <taxon>Neoaves</taxon>
        <taxon>Aequornithes</taxon>
        <taxon>Suliformes</taxon>
        <taxon>Anhingidae</taxon>
        <taxon>Anhinga</taxon>
    </lineage>
</organism>
<accession>A0A851PIX7</accession>
<evidence type="ECO:0000313" key="18">
    <source>
        <dbReference type="Proteomes" id="UP000657035"/>
    </source>
</evidence>
<dbReference type="Pfam" id="PF16901">
    <property type="entry name" value="DAO_C"/>
    <property type="match status" value="1"/>
</dbReference>
<dbReference type="InterPro" id="IPR038299">
    <property type="entry name" value="DAO_C_sf"/>
</dbReference>
<comment type="function">
    <text evidence="2">Calcium-responsive mitochondrial glycerol-3-phosphate dehydrogenase which seems to be a key component of the pancreatic beta-cell glucose-sensing device.</text>
</comment>
<evidence type="ECO:0000313" key="17">
    <source>
        <dbReference type="EMBL" id="NXC65876.1"/>
    </source>
</evidence>
<feature type="non-terminal residue" evidence="17">
    <location>
        <position position="1"/>
    </location>
</feature>
<dbReference type="SUPFAM" id="SSF51905">
    <property type="entry name" value="FAD/NAD(P)-binding domain"/>
    <property type="match status" value="1"/>
</dbReference>
<dbReference type="Gene3D" id="1.10.8.870">
    <property type="entry name" value="Alpha-glycerophosphate oxidase, cap domain"/>
    <property type="match status" value="1"/>
</dbReference>
<evidence type="ECO:0000256" key="15">
    <source>
        <dbReference type="RuleBase" id="RU361217"/>
    </source>
</evidence>
<dbReference type="CDD" id="cd00051">
    <property type="entry name" value="EFh"/>
    <property type="match status" value="1"/>
</dbReference>
<comment type="caution">
    <text evidence="17">The sequence shown here is derived from an EMBL/GenBank/DDBJ whole genome shotgun (WGS) entry which is preliminary data.</text>
</comment>
<dbReference type="FunFam" id="1.10.8.870:FF:000001">
    <property type="entry name" value="Glycerol-3-phosphate dehydrogenase"/>
    <property type="match status" value="1"/>
</dbReference>
<dbReference type="InterPro" id="IPR031656">
    <property type="entry name" value="DAO_C"/>
</dbReference>
<dbReference type="PRINTS" id="PR01001">
    <property type="entry name" value="FADG3PDH"/>
</dbReference>
<keyword evidence="7" id="KW-0479">Metal-binding</keyword>
<dbReference type="OrthoDB" id="264015at2759"/>
<comment type="catalytic activity">
    <reaction evidence="14">
        <text>a quinone + sn-glycerol 3-phosphate = dihydroxyacetone phosphate + a quinol</text>
        <dbReference type="Rhea" id="RHEA:18977"/>
        <dbReference type="ChEBI" id="CHEBI:24646"/>
        <dbReference type="ChEBI" id="CHEBI:57597"/>
        <dbReference type="ChEBI" id="CHEBI:57642"/>
        <dbReference type="ChEBI" id="CHEBI:132124"/>
        <dbReference type="EC" id="1.1.5.3"/>
    </reaction>
    <physiologicalReaction direction="left-to-right" evidence="14">
        <dbReference type="Rhea" id="RHEA:18978"/>
    </physiologicalReaction>
</comment>
<dbReference type="Pfam" id="PF13499">
    <property type="entry name" value="EF-hand_7"/>
    <property type="match status" value="1"/>
</dbReference>
<sequence>MAFQKAVKGTALIGGGAIATVFGLSQFSQYRNKHGTLVHVQAAEAVTVPITNHFPTREQQILALQTTGEFDVLVIGGGATGCGCALDAVTRGLKTALLERDDFSSGTSSRSTKLIHGGVRYLQKAIMKLDFEQYKMVKEALEERANLLEIAPHLSAPLPIMLPVYKWWQLPYYWFGIKLYDLVAGSQCLKSSYVLSKSRALELFPMLRKDELVGAIVYYDGQHNDARMNLAIALTAARYGAAIANYAEVLRLLKTTEPAGGKERVCGVRCRDVLTGQEFDVKAKCVINATGPFTDSVRKMDDQEVPNICQPSAGVHIVMPGYYSPDNMGLLDPATSDGRVIFFLPWEKMTIAGTTDSPTDVTSHPIPTEEDINFILNEVRNYLSVDVEVRRGDVLAAWSGIRPLVTDPNSKDTQSISRNHVVTISDSGLVTIAGGKWTTYRAMAQDTVDAAIQAHDLKAGSSRTIGLQLQGAEDWSPTLYIRLVQDYGLESEVAQHLASTYGDKAFEVAKIAQVTGKRWPIVGKRLVSEFPYIEAEVVYGVKEYARTAVDMISRRTRLAFLNVQAAEEALPRIVDIMGKELNWSEQKKKEELEAAKKFLYYEMGYKVKSDQLTDSSEISLAPSDIERYKKRFHMFDKDKKGFITILDVQRVLESISVQIAENTLHDILNEVDLNKNGQVELNEFLQLMSAIQKGHVSGSRLAVLMKTAEENLRQRVVIPVDRSGGGL</sequence>
<evidence type="ECO:0000256" key="8">
    <source>
        <dbReference type="ARBA" id="ARBA00022737"/>
    </source>
</evidence>
<reference evidence="17" key="1">
    <citation type="submission" date="2019-09" db="EMBL/GenBank/DDBJ databases">
        <title>Bird 10,000 Genomes (B10K) Project - Family phase.</title>
        <authorList>
            <person name="Zhang G."/>
        </authorList>
    </citation>
    <scope>NUCLEOTIDE SEQUENCE</scope>
    <source>
        <strain evidence="17">B10K-CU-031-38</strain>
    </source>
</reference>
<evidence type="ECO:0000256" key="12">
    <source>
        <dbReference type="ARBA" id="ARBA00023002"/>
    </source>
</evidence>
<dbReference type="PROSITE" id="PS00977">
    <property type="entry name" value="FAD_G3PDH_1"/>
    <property type="match status" value="1"/>
</dbReference>
<comment type="cofactor">
    <cofactor evidence="1 15">
        <name>FAD</name>
        <dbReference type="ChEBI" id="CHEBI:57692"/>
    </cofactor>
</comment>
<evidence type="ECO:0000256" key="3">
    <source>
        <dbReference type="ARBA" id="ARBA00004173"/>
    </source>
</evidence>
<keyword evidence="12 15" id="KW-0560">Oxidoreductase</keyword>
<evidence type="ECO:0000256" key="2">
    <source>
        <dbReference type="ARBA" id="ARBA00003074"/>
    </source>
</evidence>
<dbReference type="Pfam" id="PF01266">
    <property type="entry name" value="DAO"/>
    <property type="match status" value="1"/>
</dbReference>
<dbReference type="InterPro" id="IPR006076">
    <property type="entry name" value="FAD-dep_OxRdtase"/>
</dbReference>
<dbReference type="AlphaFoldDB" id="A0A851PIX7"/>
<evidence type="ECO:0000256" key="6">
    <source>
        <dbReference type="ARBA" id="ARBA00022630"/>
    </source>
</evidence>
<dbReference type="SMART" id="SM00054">
    <property type="entry name" value="EFh"/>
    <property type="match status" value="2"/>
</dbReference>
<dbReference type="PROSITE" id="PS00018">
    <property type="entry name" value="EF_HAND_1"/>
    <property type="match status" value="1"/>
</dbReference>
<dbReference type="PANTHER" id="PTHR11985:SF15">
    <property type="entry name" value="GLYCEROL-3-PHOSPHATE DEHYDROGENASE, MITOCHONDRIAL"/>
    <property type="match status" value="1"/>
</dbReference>
<keyword evidence="18" id="KW-1185">Reference proteome</keyword>
<dbReference type="Gene3D" id="3.30.9.10">
    <property type="entry name" value="D-Amino Acid Oxidase, subunit A, domain 2"/>
    <property type="match status" value="1"/>
</dbReference>
<feature type="domain" description="EF-hand" evidence="16">
    <location>
        <begin position="623"/>
        <end position="658"/>
    </location>
</feature>
<dbReference type="PROSITE" id="PS50222">
    <property type="entry name" value="EF_HAND_2"/>
    <property type="match status" value="2"/>
</dbReference>
<feature type="non-terminal residue" evidence="17">
    <location>
        <position position="727"/>
    </location>
</feature>
<dbReference type="InterPro" id="IPR018247">
    <property type="entry name" value="EF_Hand_1_Ca_BS"/>
</dbReference>
<dbReference type="GO" id="GO:0005509">
    <property type="term" value="F:calcium ion binding"/>
    <property type="evidence" value="ECO:0007669"/>
    <property type="project" value="InterPro"/>
</dbReference>
<evidence type="ECO:0000256" key="4">
    <source>
        <dbReference type="ARBA" id="ARBA00004745"/>
    </source>
</evidence>
<dbReference type="Proteomes" id="UP000657035">
    <property type="component" value="Unassembled WGS sequence"/>
</dbReference>
<comment type="similarity">
    <text evidence="5 15">Belongs to the FAD-dependent glycerol-3-phosphate dehydrogenase family.</text>
</comment>
<dbReference type="GO" id="GO:0006072">
    <property type="term" value="P:glycerol-3-phosphate metabolic process"/>
    <property type="evidence" value="ECO:0007669"/>
    <property type="project" value="UniProtKB-UniRule"/>
</dbReference>
<dbReference type="SUPFAM" id="SSF47473">
    <property type="entry name" value="EF-hand"/>
    <property type="match status" value="1"/>
</dbReference>
<keyword evidence="11" id="KW-0809">Transit peptide</keyword>
<gene>
    <name evidence="17" type="primary">Gpd2</name>
    <name evidence="17" type="ORF">ANHANH_R01731</name>
</gene>
<dbReference type="InterPro" id="IPR036188">
    <property type="entry name" value="FAD/NAD-bd_sf"/>
</dbReference>
<dbReference type="GO" id="GO:0004368">
    <property type="term" value="F:glycerol-3-phosphate dehydrogenase (quinone) activity"/>
    <property type="evidence" value="ECO:0007669"/>
    <property type="project" value="UniProtKB-EC"/>
</dbReference>
<keyword evidence="10" id="KW-0106">Calcium</keyword>
<protein>
    <recommendedName>
        <fullName evidence="15">Glycerol-3-phosphate dehydrogenase</fullName>
        <ecNumber evidence="15">1.1.5.3</ecNumber>
    </recommendedName>
</protein>
<comment type="pathway">
    <text evidence="4">Polyol metabolism; glycerol degradation.</text>
</comment>
<evidence type="ECO:0000256" key="10">
    <source>
        <dbReference type="ARBA" id="ARBA00022837"/>
    </source>
</evidence>
<dbReference type="SUPFAM" id="SSF54373">
    <property type="entry name" value="FAD-linked reductases, C-terminal domain"/>
    <property type="match status" value="1"/>
</dbReference>
<dbReference type="Gene3D" id="1.10.238.10">
    <property type="entry name" value="EF-hand"/>
    <property type="match status" value="1"/>
</dbReference>
<dbReference type="InterPro" id="IPR002048">
    <property type="entry name" value="EF_hand_dom"/>
</dbReference>
<evidence type="ECO:0000256" key="11">
    <source>
        <dbReference type="ARBA" id="ARBA00022946"/>
    </source>
</evidence>
<keyword evidence="8" id="KW-0677">Repeat</keyword>
<dbReference type="GO" id="GO:0005739">
    <property type="term" value="C:mitochondrion"/>
    <property type="evidence" value="ECO:0007669"/>
    <property type="project" value="UniProtKB-SubCell"/>
</dbReference>
<evidence type="ECO:0000256" key="14">
    <source>
        <dbReference type="ARBA" id="ARBA00048863"/>
    </source>
</evidence>
<keyword evidence="13" id="KW-0496">Mitochondrion</keyword>
<dbReference type="EMBL" id="WBMU01000070">
    <property type="protein sequence ID" value="NXC65876.1"/>
    <property type="molecule type" value="Genomic_DNA"/>
</dbReference>
<proteinExistence type="inferred from homology"/>
<keyword evidence="6 15" id="KW-0285">Flavoprotein</keyword>
<dbReference type="InterPro" id="IPR000447">
    <property type="entry name" value="G3P_DH_FAD-dep"/>
</dbReference>
<evidence type="ECO:0000259" key="16">
    <source>
        <dbReference type="PROSITE" id="PS50222"/>
    </source>
</evidence>
<dbReference type="FunFam" id="1.10.238.10:FF:000397">
    <property type="entry name" value="Glycerol-3-phosphate dehydrogenase"/>
    <property type="match status" value="1"/>
</dbReference>
<comment type="subcellular location">
    <subcellularLocation>
        <location evidence="3">Mitochondrion</location>
    </subcellularLocation>
</comment>
<dbReference type="PANTHER" id="PTHR11985">
    <property type="entry name" value="GLYCEROL-3-PHOSPHATE DEHYDROGENASE"/>
    <property type="match status" value="1"/>
</dbReference>
<keyword evidence="9" id="KW-0274">FAD</keyword>
<evidence type="ECO:0000256" key="5">
    <source>
        <dbReference type="ARBA" id="ARBA00007330"/>
    </source>
</evidence>
<dbReference type="PROSITE" id="PS00978">
    <property type="entry name" value="FAD_G3PDH_2"/>
    <property type="match status" value="1"/>
</dbReference>
<feature type="domain" description="EF-hand" evidence="16">
    <location>
        <begin position="659"/>
        <end position="694"/>
    </location>
</feature>
<dbReference type="FunFam" id="3.30.9.10:FF:000037">
    <property type="entry name" value="Glycerol-3-phosphate dehydrogenase"/>
    <property type="match status" value="1"/>
</dbReference>
<dbReference type="InterPro" id="IPR011992">
    <property type="entry name" value="EF-hand-dom_pair"/>
</dbReference>
<name>A0A851PIX7_ANHAN</name>
<evidence type="ECO:0000256" key="13">
    <source>
        <dbReference type="ARBA" id="ARBA00023128"/>
    </source>
</evidence>
<evidence type="ECO:0000256" key="9">
    <source>
        <dbReference type="ARBA" id="ARBA00022827"/>
    </source>
</evidence>
<evidence type="ECO:0000256" key="1">
    <source>
        <dbReference type="ARBA" id="ARBA00001974"/>
    </source>
</evidence>